<comment type="caution">
    <text evidence="2">The sequence shown here is derived from an EMBL/GenBank/DDBJ whole genome shotgun (WGS) entry which is preliminary data.</text>
</comment>
<reference evidence="2" key="1">
    <citation type="submission" date="2021-10" db="EMBL/GenBank/DDBJ databases">
        <title>Tropical sea cucumber genome reveals ecological adaptation and Cuvierian tubules defense mechanism.</title>
        <authorList>
            <person name="Chen T."/>
        </authorList>
    </citation>
    <scope>NUCLEOTIDE SEQUENCE</scope>
    <source>
        <strain evidence="2">Nanhai2018</strain>
        <tissue evidence="2">Muscle</tissue>
    </source>
</reference>
<evidence type="ECO:0000313" key="3">
    <source>
        <dbReference type="Proteomes" id="UP001152320"/>
    </source>
</evidence>
<dbReference type="Proteomes" id="UP001152320">
    <property type="component" value="Chromosome 12"/>
</dbReference>
<sequence>MGPSHGNDEMKLATTISVIVGTDMLCWLPIITLSVFSQSGIDIPTKVLNLGWLYLSFQSILP</sequence>
<keyword evidence="1" id="KW-0472">Membrane</keyword>
<organism evidence="2 3">
    <name type="scientific">Holothuria leucospilota</name>
    <name type="common">Black long sea cucumber</name>
    <name type="synonym">Mertensiothuria leucospilota</name>
    <dbReference type="NCBI Taxonomy" id="206669"/>
    <lineage>
        <taxon>Eukaryota</taxon>
        <taxon>Metazoa</taxon>
        <taxon>Echinodermata</taxon>
        <taxon>Eleutherozoa</taxon>
        <taxon>Echinozoa</taxon>
        <taxon>Holothuroidea</taxon>
        <taxon>Aspidochirotacea</taxon>
        <taxon>Aspidochirotida</taxon>
        <taxon>Holothuriidae</taxon>
        <taxon>Holothuria</taxon>
    </lineage>
</organism>
<accession>A0A9Q1H2F4</accession>
<evidence type="ECO:0000256" key="1">
    <source>
        <dbReference type="SAM" id="Phobius"/>
    </source>
</evidence>
<keyword evidence="3" id="KW-1185">Reference proteome</keyword>
<feature type="transmembrane region" description="Helical" evidence="1">
    <location>
        <begin position="12"/>
        <end position="36"/>
    </location>
</feature>
<dbReference type="AlphaFoldDB" id="A0A9Q1H2F4"/>
<dbReference type="EMBL" id="JAIZAY010000012">
    <property type="protein sequence ID" value="KAJ8032727.1"/>
    <property type="molecule type" value="Genomic_DNA"/>
</dbReference>
<keyword evidence="1" id="KW-0812">Transmembrane</keyword>
<gene>
    <name evidence="2" type="ORF">HOLleu_26358</name>
</gene>
<evidence type="ECO:0000313" key="2">
    <source>
        <dbReference type="EMBL" id="KAJ8032727.1"/>
    </source>
</evidence>
<proteinExistence type="predicted"/>
<dbReference type="OrthoDB" id="10035376at2759"/>
<name>A0A9Q1H2F4_HOLLE</name>
<protein>
    <submittedName>
        <fullName evidence="2">Uncharacterized protein</fullName>
    </submittedName>
</protein>
<keyword evidence="1" id="KW-1133">Transmembrane helix</keyword>